<dbReference type="AlphaFoldDB" id="A0A939PNU6"/>
<dbReference type="InterPro" id="IPR011051">
    <property type="entry name" value="RmlC_Cupin_sf"/>
</dbReference>
<name>A0A939PNU6_9ACTN</name>
<keyword evidence="3" id="KW-1185">Reference proteome</keyword>
<protein>
    <submittedName>
        <fullName evidence="2">Cupin domain-containing protein</fullName>
    </submittedName>
</protein>
<dbReference type="PANTHER" id="PTHR36440:SF1">
    <property type="entry name" value="PUTATIVE (AFU_ORTHOLOGUE AFUA_8G07350)-RELATED"/>
    <property type="match status" value="1"/>
</dbReference>
<dbReference type="PANTHER" id="PTHR36440">
    <property type="entry name" value="PUTATIVE (AFU_ORTHOLOGUE AFUA_8G07350)-RELATED"/>
    <property type="match status" value="1"/>
</dbReference>
<dbReference type="InterPro" id="IPR053146">
    <property type="entry name" value="QDO-like"/>
</dbReference>
<reference evidence="2" key="1">
    <citation type="submission" date="2021-03" db="EMBL/GenBank/DDBJ databases">
        <authorList>
            <person name="Kanchanasin P."/>
            <person name="Saeng-In P."/>
            <person name="Phongsopitanun W."/>
            <person name="Yuki M."/>
            <person name="Kudo T."/>
            <person name="Ohkuma M."/>
            <person name="Tanasupawat S."/>
        </authorList>
    </citation>
    <scope>NUCLEOTIDE SEQUENCE</scope>
    <source>
        <strain evidence="2">GKU 128</strain>
    </source>
</reference>
<feature type="domain" description="Cupin type-2" evidence="1">
    <location>
        <begin position="43"/>
        <end position="107"/>
    </location>
</feature>
<evidence type="ECO:0000313" key="3">
    <source>
        <dbReference type="Proteomes" id="UP000669179"/>
    </source>
</evidence>
<dbReference type="SUPFAM" id="SSF51182">
    <property type="entry name" value="RmlC-like cupins"/>
    <property type="match status" value="1"/>
</dbReference>
<dbReference type="Pfam" id="PF07883">
    <property type="entry name" value="Cupin_2"/>
    <property type="match status" value="1"/>
</dbReference>
<organism evidence="2 3">
    <name type="scientific">Actinomadura barringtoniae</name>
    <dbReference type="NCBI Taxonomy" id="1427535"/>
    <lineage>
        <taxon>Bacteria</taxon>
        <taxon>Bacillati</taxon>
        <taxon>Actinomycetota</taxon>
        <taxon>Actinomycetes</taxon>
        <taxon>Streptosporangiales</taxon>
        <taxon>Thermomonosporaceae</taxon>
        <taxon>Actinomadura</taxon>
    </lineage>
</organism>
<proteinExistence type="predicted"/>
<gene>
    <name evidence="2" type="ORF">J4573_40845</name>
</gene>
<evidence type="ECO:0000313" key="2">
    <source>
        <dbReference type="EMBL" id="MBO2453498.1"/>
    </source>
</evidence>
<dbReference type="Proteomes" id="UP000669179">
    <property type="component" value="Unassembled WGS sequence"/>
</dbReference>
<accession>A0A939PNU6</accession>
<evidence type="ECO:0000259" key="1">
    <source>
        <dbReference type="Pfam" id="PF07883"/>
    </source>
</evidence>
<sequence length="162" mass="17303">MSLFPPANSDSTRQYVLGKELRVTILTSAEETDGRHDITDSFMPTGAATPLHLHTRYEERLWVVSGSLTVWCGPDTVTLRSGDFHTIPMNVPHAIASGPEGARALNISSPAAFAELMARAGTPLHLATPDTELNAELFMAVTEELGDVVLGPPGTTPADLPQ</sequence>
<dbReference type="InterPro" id="IPR014710">
    <property type="entry name" value="RmlC-like_jellyroll"/>
</dbReference>
<comment type="caution">
    <text evidence="2">The sequence shown here is derived from an EMBL/GenBank/DDBJ whole genome shotgun (WGS) entry which is preliminary data.</text>
</comment>
<dbReference type="RefSeq" id="WP_208261526.1">
    <property type="nucleotide sequence ID" value="NZ_JAGEOJ010000021.1"/>
</dbReference>
<dbReference type="Gene3D" id="2.60.120.10">
    <property type="entry name" value="Jelly Rolls"/>
    <property type="match status" value="1"/>
</dbReference>
<dbReference type="InterPro" id="IPR013096">
    <property type="entry name" value="Cupin_2"/>
</dbReference>
<dbReference type="EMBL" id="JAGEOJ010000021">
    <property type="protein sequence ID" value="MBO2453498.1"/>
    <property type="molecule type" value="Genomic_DNA"/>
</dbReference>